<evidence type="ECO:0000256" key="5">
    <source>
        <dbReference type="HAMAP-Rule" id="MF_00050"/>
    </source>
</evidence>
<organism evidence="7 8">
    <name type="scientific">Fimbriiglobus ruber</name>
    <dbReference type="NCBI Taxonomy" id="1908690"/>
    <lineage>
        <taxon>Bacteria</taxon>
        <taxon>Pseudomonadati</taxon>
        <taxon>Planctomycetota</taxon>
        <taxon>Planctomycetia</taxon>
        <taxon>Gemmatales</taxon>
        <taxon>Gemmataceae</taxon>
        <taxon>Fimbriiglobus</taxon>
    </lineage>
</organism>
<evidence type="ECO:0000313" key="7">
    <source>
        <dbReference type="EMBL" id="OWK43847.1"/>
    </source>
</evidence>
<dbReference type="NCBIfam" id="TIGR00116">
    <property type="entry name" value="tsf"/>
    <property type="match status" value="1"/>
</dbReference>
<sequence>MSTITAAAVNDLRKRTDLPLMDCKSALVEAGGDPEKAIEILRSRNAKAAVKREANETAEGRIGVAIDAAKQQAGIVEMRCESAPSAKSDQYIALTNDIAKHVAAHPAKDVAELLTQPFGTGTIKDRIDETVGLIREKMIVQRFTRLTGGVFGQYVHHDGTVGVLLHCTGTGGNDEALRDICAHIAALNPQYISAVEIPGELVEKEKAMAMAQIKEDPKNAGKPANIVEKIAEGKLKTWMAEIVLTEQPMANTAKYPGQTVGQVLQKQGLTATKFIRYKVGATAV</sequence>
<proteinExistence type="inferred from homology"/>
<dbReference type="Gene3D" id="1.10.8.10">
    <property type="entry name" value="DNA helicase RuvA subunit, C-terminal domain"/>
    <property type="match status" value="1"/>
</dbReference>
<keyword evidence="5" id="KW-0963">Cytoplasm</keyword>
<dbReference type="EMBL" id="NIDE01000004">
    <property type="protein sequence ID" value="OWK43847.1"/>
    <property type="molecule type" value="Genomic_DNA"/>
</dbReference>
<comment type="caution">
    <text evidence="7">The sequence shown here is derived from an EMBL/GenBank/DDBJ whole genome shotgun (WGS) entry which is preliminary data.</text>
</comment>
<name>A0A225E602_9BACT</name>
<dbReference type="AlphaFoldDB" id="A0A225E602"/>
<dbReference type="OrthoDB" id="9808348at2"/>
<evidence type="ECO:0000259" key="6">
    <source>
        <dbReference type="Pfam" id="PF00889"/>
    </source>
</evidence>
<dbReference type="FunFam" id="1.10.8.10:FF:000001">
    <property type="entry name" value="Elongation factor Ts"/>
    <property type="match status" value="1"/>
</dbReference>
<dbReference type="Proteomes" id="UP000214646">
    <property type="component" value="Unassembled WGS sequence"/>
</dbReference>
<keyword evidence="3 5" id="KW-0251">Elongation factor</keyword>
<dbReference type="Pfam" id="PF00889">
    <property type="entry name" value="EF_TS"/>
    <property type="match status" value="1"/>
</dbReference>
<comment type="subcellular location">
    <subcellularLocation>
        <location evidence="5">Cytoplasm</location>
    </subcellularLocation>
</comment>
<dbReference type="InterPro" id="IPR009060">
    <property type="entry name" value="UBA-like_sf"/>
</dbReference>
<evidence type="ECO:0000313" key="8">
    <source>
        <dbReference type="Proteomes" id="UP000214646"/>
    </source>
</evidence>
<comment type="caution">
    <text evidence="5">Lacks conserved residue(s) required for the propagation of feature annotation.</text>
</comment>
<dbReference type="Gene3D" id="3.30.479.20">
    <property type="entry name" value="Elongation factor Ts, dimerisation domain"/>
    <property type="match status" value="2"/>
</dbReference>
<keyword evidence="4 5" id="KW-0648">Protein biosynthesis</keyword>
<feature type="domain" description="Translation elongation factor EFTs/EF1B dimerisation" evidence="6">
    <location>
        <begin position="74"/>
        <end position="280"/>
    </location>
</feature>
<dbReference type="SUPFAM" id="SSF46934">
    <property type="entry name" value="UBA-like"/>
    <property type="match status" value="1"/>
</dbReference>
<dbReference type="Gene3D" id="1.10.286.20">
    <property type="match status" value="1"/>
</dbReference>
<comment type="similarity">
    <text evidence="1 5">Belongs to the EF-Ts family.</text>
</comment>
<comment type="function">
    <text evidence="5">Associates with the EF-Tu.GDP complex and induces the exchange of GDP to GTP. It remains bound to the aminoacyl-tRNA.EF-Tu.GTP complex up to the GTP hydrolysis stage on the ribosome.</text>
</comment>
<dbReference type="PANTHER" id="PTHR11741">
    <property type="entry name" value="ELONGATION FACTOR TS"/>
    <property type="match status" value="1"/>
</dbReference>
<dbReference type="HAMAP" id="MF_00050">
    <property type="entry name" value="EF_Ts"/>
    <property type="match status" value="1"/>
</dbReference>
<dbReference type="GO" id="GO:0003746">
    <property type="term" value="F:translation elongation factor activity"/>
    <property type="evidence" value="ECO:0007669"/>
    <property type="project" value="UniProtKB-UniRule"/>
</dbReference>
<dbReference type="CDD" id="cd14275">
    <property type="entry name" value="UBA_EF-Ts"/>
    <property type="match status" value="1"/>
</dbReference>
<dbReference type="InterPro" id="IPR014039">
    <property type="entry name" value="Transl_elong_EFTs/EF1B_dimer"/>
</dbReference>
<evidence type="ECO:0000256" key="1">
    <source>
        <dbReference type="ARBA" id="ARBA00005532"/>
    </source>
</evidence>
<dbReference type="InterPro" id="IPR036402">
    <property type="entry name" value="EF-Ts_dimer_sf"/>
</dbReference>
<dbReference type="GO" id="GO:0005737">
    <property type="term" value="C:cytoplasm"/>
    <property type="evidence" value="ECO:0007669"/>
    <property type="project" value="UniProtKB-SubCell"/>
</dbReference>
<evidence type="ECO:0000256" key="4">
    <source>
        <dbReference type="ARBA" id="ARBA00022917"/>
    </source>
</evidence>
<dbReference type="PANTHER" id="PTHR11741:SF0">
    <property type="entry name" value="ELONGATION FACTOR TS, MITOCHONDRIAL"/>
    <property type="match status" value="1"/>
</dbReference>
<evidence type="ECO:0000256" key="3">
    <source>
        <dbReference type="ARBA" id="ARBA00022768"/>
    </source>
</evidence>
<evidence type="ECO:0000256" key="2">
    <source>
        <dbReference type="ARBA" id="ARBA00016956"/>
    </source>
</evidence>
<reference evidence="8" key="1">
    <citation type="submission" date="2017-06" db="EMBL/GenBank/DDBJ databases">
        <title>Genome analysis of Fimbriiglobus ruber SP5, the first member of the order Planctomycetales with confirmed chitinolytic capability.</title>
        <authorList>
            <person name="Ravin N.V."/>
            <person name="Rakitin A.L."/>
            <person name="Ivanova A.A."/>
            <person name="Beletsky A.V."/>
            <person name="Kulichevskaya I.S."/>
            <person name="Mardanov A.V."/>
            <person name="Dedysh S.N."/>
        </authorList>
    </citation>
    <scope>NUCLEOTIDE SEQUENCE [LARGE SCALE GENOMIC DNA]</scope>
    <source>
        <strain evidence="8">SP5</strain>
    </source>
</reference>
<accession>A0A225E602</accession>
<gene>
    <name evidence="5" type="primary">tsf</name>
    <name evidence="7" type="ORF">FRUB_03446</name>
</gene>
<dbReference type="RefSeq" id="WP_088254647.1">
    <property type="nucleotide sequence ID" value="NZ_NIDE01000004.1"/>
</dbReference>
<dbReference type="InterPro" id="IPR001816">
    <property type="entry name" value="Transl_elong_EFTs/EF1B"/>
</dbReference>
<dbReference type="SUPFAM" id="SSF54713">
    <property type="entry name" value="Elongation factor Ts (EF-Ts), dimerisation domain"/>
    <property type="match status" value="2"/>
</dbReference>
<protein>
    <recommendedName>
        <fullName evidence="2 5">Elongation factor Ts</fullName>
        <shortName evidence="5">EF-Ts</shortName>
    </recommendedName>
</protein>
<keyword evidence="8" id="KW-1185">Reference proteome</keyword>